<dbReference type="PANTHER" id="PTHR13593">
    <property type="match status" value="1"/>
</dbReference>
<reference evidence="2" key="2">
    <citation type="submission" date="2021-12" db="EMBL/GenBank/DDBJ databases">
        <title>Resequencing data analysis of finger millet.</title>
        <authorList>
            <person name="Hatakeyama M."/>
            <person name="Aluri S."/>
            <person name="Balachadran M.T."/>
            <person name="Sivarajan S.R."/>
            <person name="Poveda L."/>
            <person name="Shimizu-Inatsugi R."/>
            <person name="Schlapbach R."/>
            <person name="Sreeman S.M."/>
            <person name="Shimizu K.K."/>
        </authorList>
    </citation>
    <scope>NUCLEOTIDE SEQUENCE</scope>
</reference>
<sequence length="336" mass="36185">MTRLLLVVVVVVLLLLGLGVASSAALVGETCSSSSLSSSSSSCGGGLRCTSCVPPPGTGPAVCARTTPIDPAIHTLNSWGLSLPFNRYSWLTTHNSFAVVGTKSPIGSAIIAPPNQEDSVTSQLNNGVRGLMLDAYDFNNDVWLCHSFNGKCFAFTAYQPGLSVLKEIEAFLEGNPSAVITIFLEDYTAAGSLGKVIAAAGLTKFLFPVEKMPEKQEEKWPLLRDMIAQNHRLLVFTSKQGKEATDGLAFQWTYVVESQYGSDGLAQGQCRNRGESRPMDSKAQSLVLMNFFTTNPSQSWACGNNSSPLVTKLKACYQASANRWPNFIAVDFYMVL</sequence>
<organism evidence="2 3">
    <name type="scientific">Eleusine coracana subsp. coracana</name>
    <dbReference type="NCBI Taxonomy" id="191504"/>
    <lineage>
        <taxon>Eukaryota</taxon>
        <taxon>Viridiplantae</taxon>
        <taxon>Streptophyta</taxon>
        <taxon>Embryophyta</taxon>
        <taxon>Tracheophyta</taxon>
        <taxon>Spermatophyta</taxon>
        <taxon>Magnoliopsida</taxon>
        <taxon>Liliopsida</taxon>
        <taxon>Poales</taxon>
        <taxon>Poaceae</taxon>
        <taxon>PACMAD clade</taxon>
        <taxon>Chloridoideae</taxon>
        <taxon>Cynodonteae</taxon>
        <taxon>Eleusininae</taxon>
        <taxon>Eleusine</taxon>
    </lineage>
</organism>
<dbReference type="Proteomes" id="UP001054889">
    <property type="component" value="Unassembled WGS sequence"/>
</dbReference>
<feature type="chain" id="PRO_5043495546" description="PI-PLC X domain-containing protein" evidence="1">
    <location>
        <begin position="22"/>
        <end position="336"/>
    </location>
</feature>
<feature type="signal peptide" evidence="1">
    <location>
        <begin position="1"/>
        <end position="21"/>
    </location>
</feature>
<keyword evidence="1" id="KW-0732">Signal</keyword>
<protein>
    <recommendedName>
        <fullName evidence="4">PI-PLC X domain-containing protein</fullName>
    </recommendedName>
</protein>
<dbReference type="AlphaFoldDB" id="A0AAV5CTB0"/>
<accession>A0AAV5CTB0</accession>
<keyword evidence="3" id="KW-1185">Reference proteome</keyword>
<evidence type="ECO:0000313" key="2">
    <source>
        <dbReference type="EMBL" id="GJN01238.1"/>
    </source>
</evidence>
<dbReference type="GO" id="GO:0006629">
    <property type="term" value="P:lipid metabolic process"/>
    <property type="evidence" value="ECO:0007669"/>
    <property type="project" value="InterPro"/>
</dbReference>
<name>A0AAV5CTB0_ELECO</name>
<dbReference type="Gene3D" id="3.20.20.190">
    <property type="entry name" value="Phosphatidylinositol (PI) phosphodiesterase"/>
    <property type="match status" value="1"/>
</dbReference>
<comment type="caution">
    <text evidence="2">The sequence shown here is derived from an EMBL/GenBank/DDBJ whole genome shotgun (WGS) entry which is preliminary data.</text>
</comment>
<dbReference type="InterPro" id="IPR017946">
    <property type="entry name" value="PLC-like_Pdiesterase_TIM-brl"/>
</dbReference>
<dbReference type="EMBL" id="BQKI01000009">
    <property type="protein sequence ID" value="GJN01238.1"/>
    <property type="molecule type" value="Genomic_DNA"/>
</dbReference>
<dbReference type="GO" id="GO:0008081">
    <property type="term" value="F:phosphoric diester hydrolase activity"/>
    <property type="evidence" value="ECO:0007669"/>
    <property type="project" value="InterPro"/>
</dbReference>
<dbReference type="InterPro" id="IPR051057">
    <property type="entry name" value="PI-PLC_domain"/>
</dbReference>
<evidence type="ECO:0008006" key="4">
    <source>
        <dbReference type="Google" id="ProtNLM"/>
    </source>
</evidence>
<gene>
    <name evidence="2" type="primary">ga18489</name>
    <name evidence="2" type="ORF">PR202_ga18489</name>
</gene>
<dbReference type="PROSITE" id="PS50007">
    <property type="entry name" value="PIPLC_X_DOMAIN"/>
    <property type="match status" value="1"/>
</dbReference>
<dbReference type="PANTHER" id="PTHR13593:SF48">
    <property type="entry name" value="OS04G0689300 PROTEIN"/>
    <property type="match status" value="1"/>
</dbReference>
<reference evidence="2" key="1">
    <citation type="journal article" date="2018" name="DNA Res.">
        <title>Multiple hybrid de novo genome assembly of finger millet, an orphan allotetraploid crop.</title>
        <authorList>
            <person name="Hatakeyama M."/>
            <person name="Aluri S."/>
            <person name="Balachadran M.T."/>
            <person name="Sivarajan S.R."/>
            <person name="Patrignani A."/>
            <person name="Gruter S."/>
            <person name="Poveda L."/>
            <person name="Shimizu-Inatsugi R."/>
            <person name="Baeten J."/>
            <person name="Francoijs K.J."/>
            <person name="Nataraja K.N."/>
            <person name="Reddy Y.A.N."/>
            <person name="Phadnis S."/>
            <person name="Ravikumar R.L."/>
            <person name="Schlapbach R."/>
            <person name="Sreeman S.M."/>
            <person name="Shimizu K.K."/>
        </authorList>
    </citation>
    <scope>NUCLEOTIDE SEQUENCE</scope>
</reference>
<dbReference type="SUPFAM" id="SSF51695">
    <property type="entry name" value="PLC-like phosphodiesterases"/>
    <property type="match status" value="1"/>
</dbReference>
<evidence type="ECO:0000256" key="1">
    <source>
        <dbReference type="SAM" id="SignalP"/>
    </source>
</evidence>
<proteinExistence type="predicted"/>
<evidence type="ECO:0000313" key="3">
    <source>
        <dbReference type="Proteomes" id="UP001054889"/>
    </source>
</evidence>
<dbReference type="Pfam" id="PF26178">
    <property type="entry name" value="PI-PLC_cat"/>
    <property type="match status" value="1"/>
</dbReference>